<dbReference type="Proteomes" id="UP000214610">
    <property type="component" value="Unassembled WGS sequence"/>
</dbReference>
<feature type="chain" id="PRO_5011249862" evidence="1">
    <location>
        <begin position="20"/>
        <end position="512"/>
    </location>
</feature>
<sequence>MRKTLTLLSLAFLTLPVSAGQFDHVYAGKKSTTSRDPLELNWERYFPGLQKEIEQAFEEARKDGEFIFSSNQIPVAWNVKATGDVVINSVNSGFFMNYRNPDNPAKLLFPGLHADEQGVSILTGGDITISPRPTEEKGFGYAVSVGHDTTTTLQAGGKIVLMTPYSDQYKSYQDELAIAVSEKGQLNMRAEDIYIFGTVEAQYGAKIDIKAANNLNFMQPTDAGGSEEIKSPLRLLTSDMELSAKNILFNRPVAIGALFFDTSHPSSLIIQDAPSANIKVESVYFNKPVLVEADSDLKVDIAGNVVFNEGMKLLSNGQSEVTASGIRVQSLSLGNLGSKADFNVRDNGVMYVDNKIEVGHNSHLDINLGEKSALRAQIVTHHTHIIKELGTTTLTMGPQSFWASLGDSRLTNLTLSKGSVVDMGDPNTALTIRTETLRGDGGLLWYRPGAKGTLEILVKSEGSHQALLGSTGKDISSADYLWRPLVVESLTDKDGEAVFSLVNNGVIEAGPY</sequence>
<proteinExistence type="predicted"/>
<dbReference type="SUPFAM" id="SSF51126">
    <property type="entry name" value="Pectin lyase-like"/>
    <property type="match status" value="1"/>
</dbReference>
<reference evidence="3" key="1">
    <citation type="submission" date="2017-05" db="EMBL/GenBank/DDBJ databases">
        <title>Improved OligoMM genomes.</title>
        <authorList>
            <person name="Garzetti D."/>
        </authorList>
    </citation>
    <scope>NUCLEOTIDE SEQUENCE [LARGE SCALE GENOMIC DNA]</scope>
    <source>
        <strain evidence="3">YL45</strain>
    </source>
</reference>
<dbReference type="Gene3D" id="2.160.20.20">
    <property type="match status" value="1"/>
</dbReference>
<evidence type="ECO:0000256" key="1">
    <source>
        <dbReference type="SAM" id="SignalP"/>
    </source>
</evidence>
<dbReference type="InterPro" id="IPR012332">
    <property type="entry name" value="Autotransporter_pectin_lyase_C"/>
</dbReference>
<dbReference type="AlphaFoldDB" id="A0A227KK86"/>
<dbReference type="InterPro" id="IPR011050">
    <property type="entry name" value="Pectin_lyase_fold/virulence"/>
</dbReference>
<keyword evidence="1" id="KW-0732">Signal</keyword>
<keyword evidence="3" id="KW-1185">Reference proteome</keyword>
<gene>
    <name evidence="2" type="ORF">ADH67_09235</name>
</gene>
<comment type="caution">
    <text evidence="2">The sequence shown here is derived from an EMBL/GenBank/DDBJ whole genome shotgun (WGS) entry which is preliminary data.</text>
</comment>
<organism evidence="2 3">
    <name type="scientific">Turicimonas muris</name>
    <dbReference type="NCBI Taxonomy" id="1796652"/>
    <lineage>
        <taxon>Bacteria</taxon>
        <taxon>Pseudomonadati</taxon>
        <taxon>Pseudomonadota</taxon>
        <taxon>Betaproteobacteria</taxon>
        <taxon>Burkholderiales</taxon>
        <taxon>Sutterellaceae</taxon>
        <taxon>Turicimonas</taxon>
    </lineage>
</organism>
<dbReference type="EMBL" id="NHMP01000005">
    <property type="protein sequence ID" value="OXE47328.1"/>
    <property type="molecule type" value="Genomic_DNA"/>
</dbReference>
<name>A0A227KK86_9BURK</name>
<accession>A0A227KK86</accession>
<evidence type="ECO:0000313" key="2">
    <source>
        <dbReference type="EMBL" id="OXE47328.1"/>
    </source>
</evidence>
<dbReference type="GeneID" id="78362288"/>
<dbReference type="RefSeq" id="WP_066594452.1">
    <property type="nucleotide sequence ID" value="NZ_CAJTBZ010000010.1"/>
</dbReference>
<protein>
    <submittedName>
        <fullName evidence="2">Uncharacterized protein</fullName>
    </submittedName>
</protein>
<feature type="signal peptide" evidence="1">
    <location>
        <begin position="1"/>
        <end position="19"/>
    </location>
</feature>
<evidence type="ECO:0000313" key="3">
    <source>
        <dbReference type="Proteomes" id="UP000214610"/>
    </source>
</evidence>